<reference evidence="10" key="1">
    <citation type="journal article" date="2008" name="Genome Res.">
        <title>The genome of Pelotomaculum thermopropionicum reveals niche-associated evolution in anaerobic microbiota.</title>
        <authorList>
            <person name="Kosaka T."/>
            <person name="Kato S."/>
            <person name="Shimoyama T."/>
            <person name="Ishii S."/>
            <person name="Abe T."/>
            <person name="Watanabe K."/>
        </authorList>
    </citation>
    <scope>NUCLEOTIDE SEQUENCE [LARGE SCALE GENOMIC DNA]</scope>
    <source>
        <strain evidence="10">DSM 13744 / JCM 10971 / SI</strain>
    </source>
</reference>
<proteinExistence type="inferred from homology"/>
<dbReference type="STRING" id="370438.PTH_2785"/>
<evidence type="ECO:0000256" key="1">
    <source>
        <dbReference type="ARBA" id="ARBA00004167"/>
    </source>
</evidence>
<feature type="transmembrane region" description="Helical" evidence="6">
    <location>
        <begin position="7"/>
        <end position="28"/>
    </location>
</feature>
<dbReference type="GO" id="GO:0016020">
    <property type="term" value="C:membrane"/>
    <property type="evidence" value="ECO:0007669"/>
    <property type="project" value="UniProtKB-SubCell"/>
</dbReference>
<dbReference type="eggNOG" id="COG1566">
    <property type="taxonomic scope" value="Bacteria"/>
</dbReference>
<dbReference type="Gene3D" id="2.40.50.100">
    <property type="match status" value="1"/>
</dbReference>
<dbReference type="PANTHER" id="PTHR30386:SF26">
    <property type="entry name" value="TRANSPORT PROTEIN COMB"/>
    <property type="match status" value="1"/>
</dbReference>
<dbReference type="InterPro" id="IPR058636">
    <property type="entry name" value="Beta-barrel_YknX"/>
</dbReference>
<evidence type="ECO:0000256" key="5">
    <source>
        <dbReference type="ARBA" id="ARBA00023136"/>
    </source>
</evidence>
<dbReference type="Pfam" id="PF25917">
    <property type="entry name" value="BSH_RND"/>
    <property type="match status" value="1"/>
</dbReference>
<evidence type="ECO:0000256" key="4">
    <source>
        <dbReference type="ARBA" id="ARBA00022989"/>
    </source>
</evidence>
<dbReference type="KEGG" id="pth:PTH_2785"/>
<evidence type="ECO:0000256" key="2">
    <source>
        <dbReference type="ARBA" id="ARBA00009477"/>
    </source>
</evidence>
<gene>
    <name evidence="9" type="ordered locus">PTH_2785</name>
</gene>
<keyword evidence="3 6" id="KW-0812">Transmembrane</keyword>
<evidence type="ECO:0000256" key="6">
    <source>
        <dbReference type="SAM" id="Phobius"/>
    </source>
</evidence>
<name>A5CYI3_PELTS</name>
<protein>
    <recommendedName>
        <fullName evidence="11">Multidrug resistance efflux pump</fullName>
    </recommendedName>
</protein>
<evidence type="ECO:0008006" key="11">
    <source>
        <dbReference type="Google" id="ProtNLM"/>
    </source>
</evidence>
<comment type="similarity">
    <text evidence="2">Belongs to the membrane fusion protein (MFP) (TC 8.A.1) family.</text>
</comment>
<keyword evidence="4 6" id="KW-1133">Transmembrane helix</keyword>
<evidence type="ECO:0000313" key="10">
    <source>
        <dbReference type="Proteomes" id="UP000006556"/>
    </source>
</evidence>
<feature type="domain" description="Multidrug resistance protein MdtA-like barrel-sandwich hybrid" evidence="7">
    <location>
        <begin position="45"/>
        <end position="124"/>
    </location>
</feature>
<dbReference type="PANTHER" id="PTHR30386">
    <property type="entry name" value="MEMBRANE FUSION SUBUNIT OF EMRAB-TOLC MULTIDRUG EFFLUX PUMP"/>
    <property type="match status" value="1"/>
</dbReference>
<organism evidence="9 10">
    <name type="scientific">Pelotomaculum thermopropionicum (strain DSM 13744 / JCM 10971 / SI)</name>
    <dbReference type="NCBI Taxonomy" id="370438"/>
    <lineage>
        <taxon>Bacteria</taxon>
        <taxon>Bacillati</taxon>
        <taxon>Bacillota</taxon>
        <taxon>Clostridia</taxon>
        <taxon>Eubacteriales</taxon>
        <taxon>Desulfotomaculaceae</taxon>
        <taxon>Pelotomaculum</taxon>
    </lineage>
</organism>
<dbReference type="InterPro" id="IPR050739">
    <property type="entry name" value="MFP"/>
</dbReference>
<evidence type="ECO:0000259" key="7">
    <source>
        <dbReference type="Pfam" id="PF25917"/>
    </source>
</evidence>
<feature type="domain" description="YknX-like beta-barrel" evidence="8">
    <location>
        <begin position="131"/>
        <end position="220"/>
    </location>
</feature>
<evidence type="ECO:0000259" key="8">
    <source>
        <dbReference type="Pfam" id="PF25990"/>
    </source>
</evidence>
<dbReference type="EMBL" id="AP009389">
    <property type="protein sequence ID" value="BAF60966.1"/>
    <property type="molecule type" value="Genomic_DNA"/>
</dbReference>
<evidence type="ECO:0000313" key="9">
    <source>
        <dbReference type="EMBL" id="BAF60966.1"/>
    </source>
</evidence>
<dbReference type="InterPro" id="IPR058625">
    <property type="entry name" value="MdtA-like_BSH"/>
</dbReference>
<dbReference type="Gene3D" id="2.40.30.170">
    <property type="match status" value="1"/>
</dbReference>
<keyword evidence="5 6" id="KW-0472">Membrane</keyword>
<dbReference type="GO" id="GO:0055085">
    <property type="term" value="P:transmembrane transport"/>
    <property type="evidence" value="ECO:0007669"/>
    <property type="project" value="InterPro"/>
</dbReference>
<comment type="subcellular location">
    <subcellularLocation>
        <location evidence="1">Membrane</location>
        <topology evidence="1">Single-pass membrane protein</topology>
    </subcellularLocation>
</comment>
<dbReference type="HOGENOM" id="CLU_018816_11_0_9"/>
<evidence type="ECO:0000256" key="3">
    <source>
        <dbReference type="ARBA" id="ARBA00022692"/>
    </source>
</evidence>
<dbReference type="Proteomes" id="UP000006556">
    <property type="component" value="Chromosome"/>
</dbReference>
<dbReference type="AlphaFoldDB" id="A5CYI3"/>
<dbReference type="SUPFAM" id="SSF111369">
    <property type="entry name" value="HlyD-like secretion proteins"/>
    <property type="match status" value="1"/>
</dbReference>
<sequence>MMKNKALIYTVLALMVLTLAGVTFYYWYQSVHYVKTEDARVDGTIVKVSPQVSGRISEMSVAEGDAVKEGQIIARQVDFTSTPSVNAGANPELFVVRSPISGTVIKKIGNVGEVGVPGQPIVMVADLNSLYITANIEETDLYKVKVGQKVDFTIDSVPGVKFEGKVVSIGEATTSTFSLLPAQNTSGNFTKVVQRIPVKIGIKSYQGRRLLPGMNAVVRIYVK</sequence>
<dbReference type="Pfam" id="PF25990">
    <property type="entry name" value="Beta-barrel_YknX"/>
    <property type="match status" value="1"/>
</dbReference>
<keyword evidence="10" id="KW-1185">Reference proteome</keyword>
<accession>A5CYI3</accession>